<name>A0A014M2F8_9BACT</name>
<dbReference type="PANTHER" id="PTHR43128:SF16">
    <property type="entry name" value="L-LACTATE DEHYDROGENASE"/>
    <property type="match status" value="1"/>
</dbReference>
<dbReference type="GO" id="GO:0006089">
    <property type="term" value="P:lactate metabolic process"/>
    <property type="evidence" value="ECO:0007669"/>
    <property type="project" value="TreeGrafter"/>
</dbReference>
<reference evidence="2 3" key="1">
    <citation type="submission" date="2014-03" db="EMBL/GenBank/DDBJ databases">
        <title>Genome sequence of Mycoplasma ovipneumoniae strain 14811.</title>
        <authorList>
            <person name="Sirand-Pugnet P."/>
            <person name="Breton M."/>
            <person name="Dordet-Frisoni E."/>
            <person name="Baranowski E."/>
            <person name="Barre A."/>
            <person name="Couture C."/>
            <person name="Dupuy V."/>
            <person name="Gaurivaud P."/>
            <person name="Jacob D."/>
            <person name="Lemaitre C."/>
            <person name="Manso-Silvan L."/>
            <person name="Nikolski M."/>
            <person name="Nouvel L.-X."/>
            <person name="Poumarat F."/>
            <person name="Tardy F."/>
            <person name="Thebault P."/>
            <person name="Theil S."/>
            <person name="Citti C."/>
            <person name="Thiaucourt F."/>
            <person name="Blanchard A."/>
        </authorList>
    </citation>
    <scope>NUCLEOTIDE SEQUENCE [LARGE SCALE GENOMIC DNA]</scope>
    <source>
        <strain evidence="2 3">14811</strain>
    </source>
</reference>
<dbReference type="EMBL" id="JFAD01000017">
    <property type="protein sequence ID" value="EXU61143.1"/>
    <property type="molecule type" value="Genomic_DNA"/>
</dbReference>
<gene>
    <name evidence="2" type="primary">ldh-2</name>
    <name evidence="2" type="ORF">MOVI_3350</name>
</gene>
<dbReference type="Proteomes" id="UP000020977">
    <property type="component" value="Unassembled WGS sequence"/>
</dbReference>
<dbReference type="RefSeq" id="WP_044284177.1">
    <property type="nucleotide sequence ID" value="NZ_JFAD01000017.1"/>
</dbReference>
<dbReference type="InterPro" id="IPR015955">
    <property type="entry name" value="Lactate_DH/Glyco_Ohase_4_C"/>
</dbReference>
<dbReference type="STRING" id="1188239.MOVI_3350"/>
<accession>A0A014M2F8</accession>
<dbReference type="SUPFAM" id="SSF51735">
    <property type="entry name" value="NAD(P)-binding Rossmann-fold domains"/>
    <property type="match status" value="1"/>
</dbReference>
<protein>
    <submittedName>
        <fullName evidence="2">L-lactate dehydrogenase</fullName>
    </submittedName>
</protein>
<evidence type="ECO:0000256" key="1">
    <source>
        <dbReference type="ARBA" id="ARBA00022490"/>
    </source>
</evidence>
<dbReference type="eggNOG" id="COG0039">
    <property type="taxonomic scope" value="Bacteria"/>
</dbReference>
<evidence type="ECO:0000313" key="2">
    <source>
        <dbReference type="EMBL" id="EXU61143.1"/>
    </source>
</evidence>
<sequence length="304" mass="34692">MIIGLIGVTNTSINLIYNLILAKTDVDFLLIDENFIKTNQIIKELNLIIKQGGYKNKVFLEDYDSLEKANILIIDPAQNLVPGMSLVDLALENSEKIYKIGYLVRHSNFNGIAFVLGYNNSILCKIFSFASGLIGKKVFGIGPNLENMHANLFVNDLSLNIAKDNEFLVLGDHGHSFLLDSNIEKNETTIDKISKIDDYVAQTNNEILENLIRKTPHSRVLGLILSEILLDILNRRQNFHLLNCWVESFYNIRDDFFSLPVKIDIFGQVKTKDIKLTQADREKLVKFIWEKNKLLDLTNKFLSQ</sequence>
<organism evidence="2 3">
    <name type="scientific">Mesomycoplasma ovipneumoniae 14811</name>
    <dbReference type="NCBI Taxonomy" id="1188239"/>
    <lineage>
        <taxon>Bacteria</taxon>
        <taxon>Bacillati</taxon>
        <taxon>Mycoplasmatota</taxon>
        <taxon>Mycoplasmoidales</taxon>
        <taxon>Metamycoplasmataceae</taxon>
        <taxon>Mesomycoplasma</taxon>
    </lineage>
</organism>
<proteinExistence type="predicted"/>
<dbReference type="PANTHER" id="PTHR43128">
    <property type="entry name" value="L-2-HYDROXYCARBOXYLATE DEHYDROGENASE (NAD(P)(+))"/>
    <property type="match status" value="1"/>
</dbReference>
<dbReference type="GO" id="GO:0004459">
    <property type="term" value="F:L-lactate dehydrogenase (NAD+) activity"/>
    <property type="evidence" value="ECO:0007669"/>
    <property type="project" value="TreeGrafter"/>
</dbReference>
<dbReference type="AlphaFoldDB" id="A0A014M2F8"/>
<dbReference type="Gene3D" id="3.40.50.720">
    <property type="entry name" value="NAD(P)-binding Rossmann-like Domain"/>
    <property type="match status" value="1"/>
</dbReference>
<dbReference type="SUPFAM" id="SSF56327">
    <property type="entry name" value="LDH C-terminal domain-like"/>
    <property type="match status" value="1"/>
</dbReference>
<dbReference type="InterPro" id="IPR036291">
    <property type="entry name" value="NAD(P)-bd_dom_sf"/>
</dbReference>
<keyword evidence="1" id="KW-0963">Cytoplasm</keyword>
<evidence type="ECO:0000313" key="3">
    <source>
        <dbReference type="Proteomes" id="UP000020977"/>
    </source>
</evidence>
<comment type="caution">
    <text evidence="2">The sequence shown here is derived from an EMBL/GenBank/DDBJ whole genome shotgun (WGS) entry which is preliminary data.</text>
</comment>
<dbReference type="Gene3D" id="3.90.110.10">
    <property type="entry name" value="Lactate dehydrogenase/glycoside hydrolase, family 4, C-terminal"/>
    <property type="match status" value="1"/>
</dbReference>